<keyword evidence="1" id="KW-0472">Membrane</keyword>
<reference evidence="3 4" key="1">
    <citation type="journal article" date="2015" name="Antonie Van Leeuwenhoek">
        <title>Oceanobacillus bengalensis sp. nov., a bacterium isolated from seawater of the Bay of Bengal.</title>
        <authorList>
            <person name="Yongchang O."/>
            <person name="Xiang W."/>
            <person name="Wang G."/>
        </authorList>
    </citation>
    <scope>NUCLEOTIDE SEQUENCE [LARGE SCALE GENOMIC DNA]</scope>
    <source>
        <strain evidence="3 4">MCCC 1K00260</strain>
    </source>
</reference>
<dbReference type="Gene3D" id="3.40.50.1110">
    <property type="entry name" value="SGNH hydrolase"/>
    <property type="match status" value="1"/>
</dbReference>
<keyword evidence="1" id="KW-1133">Transmembrane helix</keyword>
<evidence type="ECO:0000259" key="2">
    <source>
        <dbReference type="Pfam" id="PF13472"/>
    </source>
</evidence>
<evidence type="ECO:0000256" key="1">
    <source>
        <dbReference type="SAM" id="Phobius"/>
    </source>
</evidence>
<feature type="transmembrane region" description="Helical" evidence="1">
    <location>
        <begin position="5"/>
        <end position="23"/>
    </location>
</feature>
<dbReference type="SUPFAM" id="SSF52266">
    <property type="entry name" value="SGNH hydrolase"/>
    <property type="match status" value="1"/>
</dbReference>
<comment type="caution">
    <text evidence="3">The sequence shown here is derived from an EMBL/GenBank/DDBJ whole genome shotgun (WGS) entry which is preliminary data.</text>
</comment>
<dbReference type="CDD" id="cd04506">
    <property type="entry name" value="SGNH_hydrolase_YpmR_like"/>
    <property type="match status" value="1"/>
</dbReference>
<dbReference type="RefSeq" id="WP_121130853.1">
    <property type="nucleotide sequence ID" value="NZ_JBHUFK010000062.1"/>
</dbReference>
<dbReference type="GO" id="GO:0004622">
    <property type="term" value="F:phosphatidylcholine lysophospholipase activity"/>
    <property type="evidence" value="ECO:0007669"/>
    <property type="project" value="TreeGrafter"/>
</dbReference>
<dbReference type="InterPro" id="IPR036514">
    <property type="entry name" value="SGNH_hydro_sf"/>
</dbReference>
<accession>A0A494Z0B1</accession>
<evidence type="ECO:0000313" key="3">
    <source>
        <dbReference type="EMBL" id="RKQ15876.1"/>
    </source>
</evidence>
<keyword evidence="4" id="KW-1185">Reference proteome</keyword>
<dbReference type="PANTHER" id="PTHR30383:SF27">
    <property type="entry name" value="SPORE GERMINATION LIPASE LIPC"/>
    <property type="match status" value="1"/>
</dbReference>
<name>A0A494Z0B1_9BACI</name>
<dbReference type="PANTHER" id="PTHR30383">
    <property type="entry name" value="THIOESTERASE 1/PROTEASE 1/LYSOPHOSPHOLIPASE L1"/>
    <property type="match status" value="1"/>
</dbReference>
<organism evidence="3 4">
    <name type="scientific">Oceanobacillus bengalensis</name>
    <dbReference type="NCBI Taxonomy" id="1435466"/>
    <lineage>
        <taxon>Bacteria</taxon>
        <taxon>Bacillati</taxon>
        <taxon>Bacillota</taxon>
        <taxon>Bacilli</taxon>
        <taxon>Bacillales</taxon>
        <taxon>Bacillaceae</taxon>
        <taxon>Oceanobacillus</taxon>
    </lineage>
</organism>
<keyword evidence="1" id="KW-0812">Transmembrane</keyword>
<evidence type="ECO:0000313" key="4">
    <source>
        <dbReference type="Proteomes" id="UP000281813"/>
    </source>
</evidence>
<feature type="domain" description="SGNH hydrolase-type esterase" evidence="2">
    <location>
        <begin position="100"/>
        <end position="289"/>
    </location>
</feature>
<proteinExistence type="predicted"/>
<dbReference type="AlphaFoldDB" id="A0A494Z0B1"/>
<gene>
    <name evidence="3" type="ORF">D8M05_08955</name>
</gene>
<dbReference type="Pfam" id="PF13472">
    <property type="entry name" value="Lipase_GDSL_2"/>
    <property type="match status" value="1"/>
</dbReference>
<sequence>MKKKMLYIMLSFIIITVIAIIIFNQTQTKPIVLEAVQENIEKEMQETESELEQYAMGSIEEDDEEEEELNESKQRKLPERISEVVSGTIDFFKDKTRIVAIGDSLTQGVGDQTKRGGYIGILERTINATSEIALFENYGKRGNRSEQLLARIDEEEIISSLEKADIVLITIGANDIMQVAKENIMNLNIEAFAQERTYYEENLNTTIEKILQINPNTSIFLVGFYNPFEKYFQDIKELKIIAESWNSTTNEVANQYDETVYIPIEDLFSDTEEDLFAEDNFHPNYYGYHLIAQRVLEYITSEES</sequence>
<dbReference type="OrthoDB" id="252349at2"/>
<dbReference type="InterPro" id="IPR013830">
    <property type="entry name" value="SGNH_hydro"/>
</dbReference>
<protein>
    <recommendedName>
        <fullName evidence="2">SGNH hydrolase-type esterase domain-containing protein</fullName>
    </recommendedName>
</protein>
<dbReference type="EMBL" id="RBZO01000011">
    <property type="protein sequence ID" value="RKQ15876.1"/>
    <property type="molecule type" value="Genomic_DNA"/>
</dbReference>
<dbReference type="Proteomes" id="UP000281813">
    <property type="component" value="Unassembled WGS sequence"/>
</dbReference>
<dbReference type="InterPro" id="IPR051532">
    <property type="entry name" value="Ester_Hydrolysis_Enzymes"/>
</dbReference>